<reference evidence="1" key="2">
    <citation type="journal article" date="2022" name="New Phytol.">
        <title>Evolutionary transition to the ectomycorrhizal habit in the genomes of a hyperdiverse lineage of mushroom-forming fungi.</title>
        <authorList>
            <person name="Looney B."/>
            <person name="Miyauchi S."/>
            <person name="Morin E."/>
            <person name="Drula E."/>
            <person name="Courty P.E."/>
            <person name="Kohler A."/>
            <person name="Kuo A."/>
            <person name="LaButti K."/>
            <person name="Pangilinan J."/>
            <person name="Lipzen A."/>
            <person name="Riley R."/>
            <person name="Andreopoulos W."/>
            <person name="He G."/>
            <person name="Johnson J."/>
            <person name="Nolan M."/>
            <person name="Tritt A."/>
            <person name="Barry K.W."/>
            <person name="Grigoriev I.V."/>
            <person name="Nagy L.G."/>
            <person name="Hibbett D."/>
            <person name="Henrissat B."/>
            <person name="Matheny P.B."/>
            <person name="Labbe J."/>
            <person name="Martin F.M."/>
        </authorList>
    </citation>
    <scope>NUCLEOTIDE SEQUENCE</scope>
    <source>
        <strain evidence="1">FP105234-sp</strain>
    </source>
</reference>
<evidence type="ECO:0000313" key="1">
    <source>
        <dbReference type="EMBL" id="KAI0037582.1"/>
    </source>
</evidence>
<keyword evidence="2" id="KW-1185">Reference proteome</keyword>
<gene>
    <name evidence="1" type="ORF">FA95DRAFT_1614069</name>
</gene>
<evidence type="ECO:0000313" key="2">
    <source>
        <dbReference type="Proteomes" id="UP000814033"/>
    </source>
</evidence>
<organism evidence="1 2">
    <name type="scientific">Auriscalpium vulgare</name>
    <dbReference type="NCBI Taxonomy" id="40419"/>
    <lineage>
        <taxon>Eukaryota</taxon>
        <taxon>Fungi</taxon>
        <taxon>Dikarya</taxon>
        <taxon>Basidiomycota</taxon>
        <taxon>Agaricomycotina</taxon>
        <taxon>Agaricomycetes</taxon>
        <taxon>Russulales</taxon>
        <taxon>Auriscalpiaceae</taxon>
        <taxon>Auriscalpium</taxon>
    </lineage>
</organism>
<sequence>MQDKPPRPVDVLRRRTPHLFSDTKRKPPSPSRRTRRRAFLMSKYVTAGDSPAESLPTTVSSTEPVPSDSPSNVQPTAGSPGTSSQSRRLPSQLPAHPSVRGGKFPRQPTYDELAQKITNVNRELQHQKYMATTYIDITKSWEQTAEHLQNHNRWLREELSRQIEDLDRQRADSERHRADLQRLDTERVERIRAEAEEQRVAALADAKRMREEADRIRAGAEERRVAALADAEKLREELERIRAAAEEQKRLRAKDMTIEQYVIFLAACTTIAFFSVVRYLVRK</sequence>
<dbReference type="Proteomes" id="UP000814033">
    <property type="component" value="Unassembled WGS sequence"/>
</dbReference>
<accession>A0ACB8R151</accession>
<name>A0ACB8R151_9AGAM</name>
<protein>
    <submittedName>
        <fullName evidence="1">Uncharacterized protein</fullName>
    </submittedName>
</protein>
<reference evidence="1" key="1">
    <citation type="submission" date="2021-02" db="EMBL/GenBank/DDBJ databases">
        <authorList>
            <consortium name="DOE Joint Genome Institute"/>
            <person name="Ahrendt S."/>
            <person name="Looney B.P."/>
            <person name="Miyauchi S."/>
            <person name="Morin E."/>
            <person name="Drula E."/>
            <person name="Courty P.E."/>
            <person name="Chicoki N."/>
            <person name="Fauchery L."/>
            <person name="Kohler A."/>
            <person name="Kuo A."/>
            <person name="Labutti K."/>
            <person name="Pangilinan J."/>
            <person name="Lipzen A."/>
            <person name="Riley R."/>
            <person name="Andreopoulos W."/>
            <person name="He G."/>
            <person name="Johnson J."/>
            <person name="Barry K.W."/>
            <person name="Grigoriev I.V."/>
            <person name="Nagy L."/>
            <person name="Hibbett D."/>
            <person name="Henrissat B."/>
            <person name="Matheny P.B."/>
            <person name="Labbe J."/>
            <person name="Martin F."/>
        </authorList>
    </citation>
    <scope>NUCLEOTIDE SEQUENCE</scope>
    <source>
        <strain evidence="1">FP105234-sp</strain>
    </source>
</reference>
<proteinExistence type="predicted"/>
<dbReference type="EMBL" id="MU276846">
    <property type="protein sequence ID" value="KAI0037582.1"/>
    <property type="molecule type" value="Genomic_DNA"/>
</dbReference>
<comment type="caution">
    <text evidence="1">The sequence shown here is derived from an EMBL/GenBank/DDBJ whole genome shotgun (WGS) entry which is preliminary data.</text>
</comment>